<evidence type="ECO:0000256" key="10">
    <source>
        <dbReference type="RuleBase" id="RU000488"/>
    </source>
</evidence>
<comment type="subcellular location">
    <subcellularLocation>
        <location evidence="1">Mitochondrion membrane</location>
        <topology evidence="1">Multi-pass membrane protein</topology>
    </subcellularLocation>
</comment>
<keyword evidence="5" id="KW-0677">Repeat</keyword>
<evidence type="ECO:0000256" key="2">
    <source>
        <dbReference type="ARBA" id="ARBA00006375"/>
    </source>
</evidence>
<keyword evidence="4 9" id="KW-0812">Transmembrane</keyword>
<dbReference type="AlphaFoldDB" id="A0A4S2KN02"/>
<dbReference type="GO" id="GO:1990575">
    <property type="term" value="P:mitochondrial L-ornithine transmembrane transport"/>
    <property type="evidence" value="ECO:0007669"/>
    <property type="project" value="TreeGrafter"/>
</dbReference>
<feature type="region of interest" description="Disordered" evidence="11">
    <location>
        <begin position="1"/>
        <end position="27"/>
    </location>
</feature>
<feature type="compositionally biased region" description="Basic and acidic residues" evidence="11">
    <location>
        <begin position="59"/>
        <end position="68"/>
    </location>
</feature>
<name>A0A4S2KN02_9HYME</name>
<feature type="compositionally biased region" description="Polar residues" evidence="11">
    <location>
        <begin position="10"/>
        <end position="20"/>
    </location>
</feature>
<dbReference type="InterPro" id="IPR018108">
    <property type="entry name" value="MCP_transmembrane"/>
</dbReference>
<evidence type="ECO:0000256" key="3">
    <source>
        <dbReference type="ARBA" id="ARBA00022448"/>
    </source>
</evidence>
<dbReference type="GO" id="GO:0031966">
    <property type="term" value="C:mitochondrial membrane"/>
    <property type="evidence" value="ECO:0007669"/>
    <property type="project" value="UniProtKB-SubCell"/>
</dbReference>
<keyword evidence="6" id="KW-1133">Transmembrane helix</keyword>
<dbReference type="Proteomes" id="UP000310200">
    <property type="component" value="Unassembled WGS sequence"/>
</dbReference>
<feature type="repeat" description="Solcar" evidence="9">
    <location>
        <begin position="412"/>
        <end position="495"/>
    </location>
</feature>
<dbReference type="EMBL" id="QBLH01002167">
    <property type="protein sequence ID" value="TGZ49277.1"/>
    <property type="molecule type" value="Genomic_DNA"/>
</dbReference>
<dbReference type="PANTHER" id="PTHR45624">
    <property type="entry name" value="MITOCHONDRIAL BASIC AMINO ACIDS TRANSPORTER-RELATED"/>
    <property type="match status" value="1"/>
</dbReference>
<evidence type="ECO:0000313" key="13">
    <source>
        <dbReference type="Proteomes" id="UP000310200"/>
    </source>
</evidence>
<dbReference type="PROSITE" id="PS50920">
    <property type="entry name" value="SOLCAR"/>
    <property type="match status" value="3"/>
</dbReference>
<evidence type="ECO:0000313" key="12">
    <source>
        <dbReference type="EMBL" id="TGZ49277.1"/>
    </source>
</evidence>
<keyword evidence="13" id="KW-1185">Reference proteome</keyword>
<feature type="region of interest" description="Disordered" evidence="11">
    <location>
        <begin position="43"/>
        <end position="86"/>
    </location>
</feature>
<protein>
    <submittedName>
        <fullName evidence="12">Mitochondrial ornithine transporter 1</fullName>
    </submittedName>
</protein>
<dbReference type="Pfam" id="PF00153">
    <property type="entry name" value="Mito_carr"/>
    <property type="match status" value="3"/>
</dbReference>
<evidence type="ECO:0000256" key="1">
    <source>
        <dbReference type="ARBA" id="ARBA00004225"/>
    </source>
</evidence>
<keyword evidence="8 9" id="KW-0472">Membrane</keyword>
<feature type="repeat" description="Solcar" evidence="9">
    <location>
        <begin position="302"/>
        <end position="401"/>
    </location>
</feature>
<dbReference type="Gene3D" id="1.50.40.10">
    <property type="entry name" value="Mitochondrial carrier domain"/>
    <property type="match status" value="1"/>
</dbReference>
<organism evidence="12 13">
    <name type="scientific">Temnothorax longispinosus</name>
    <dbReference type="NCBI Taxonomy" id="300112"/>
    <lineage>
        <taxon>Eukaryota</taxon>
        <taxon>Metazoa</taxon>
        <taxon>Ecdysozoa</taxon>
        <taxon>Arthropoda</taxon>
        <taxon>Hexapoda</taxon>
        <taxon>Insecta</taxon>
        <taxon>Pterygota</taxon>
        <taxon>Neoptera</taxon>
        <taxon>Endopterygota</taxon>
        <taxon>Hymenoptera</taxon>
        <taxon>Apocrita</taxon>
        <taxon>Aculeata</taxon>
        <taxon>Formicoidea</taxon>
        <taxon>Formicidae</taxon>
        <taxon>Myrmicinae</taxon>
        <taxon>Temnothorax</taxon>
    </lineage>
</organism>
<dbReference type="InterPro" id="IPR023395">
    <property type="entry name" value="MCP_dom_sf"/>
</dbReference>
<evidence type="ECO:0000256" key="5">
    <source>
        <dbReference type="ARBA" id="ARBA00022737"/>
    </source>
</evidence>
<evidence type="ECO:0000256" key="6">
    <source>
        <dbReference type="ARBA" id="ARBA00022989"/>
    </source>
</evidence>
<feature type="compositionally biased region" description="Basic residues" evidence="11">
    <location>
        <begin position="69"/>
        <end position="86"/>
    </location>
</feature>
<accession>A0A4S2KN02</accession>
<feature type="repeat" description="Solcar" evidence="9">
    <location>
        <begin position="204"/>
        <end position="289"/>
    </location>
</feature>
<evidence type="ECO:0000256" key="8">
    <source>
        <dbReference type="ARBA" id="ARBA00023136"/>
    </source>
</evidence>
<dbReference type="FunFam" id="1.50.40.10:FF:000146">
    <property type="entry name" value="Uncharacterized protein, isoform B"/>
    <property type="match status" value="1"/>
</dbReference>
<sequence>MLDATDETRPSSGPFVSTRTGHGNGGGGGGGLWADCLAGARQHNGPLPLGGGRRRRPRRPENVDGATERRRRGVARRCRRRRRRATKTTPLLTARMLSQERTSRILRSVGPLKLERRGDVPLASRRRRARGSYHGWAVSERGGSGGSPRHTTAQRHTAINYVRREHVAAPKKFPSRTMTTSSVAGPIGAEVVHVSTERDRGSIKDGAIDFLAGSLGGVALVYVGQPLDTVKVKMQTFPSMYKGMVNCFLRTLRTDGIARGLYAGTIPAVVANVAENSVLFAAYGGCQKAIAHLSGVQSVKELSSFSNAWAGFFAAFFSSLTLCPTELIKCKLQAMREVEQMQATTGKEKSTQPRIGPWSLTRQILREQGVKGMFTGLSSTIAREMPGYFFFFGGYEATRELLAAKGQNSDDIGWQKTMVAGAVGGAMLWLAIFPADVVKSRIQVQNLRTPALIVFKDIARQEGIGALYNGLTPTLIRTVPATATLFVTVEYTKKVMHNYF</sequence>
<proteinExistence type="inferred from homology"/>
<evidence type="ECO:0000256" key="4">
    <source>
        <dbReference type="ARBA" id="ARBA00022692"/>
    </source>
</evidence>
<comment type="caution">
    <text evidence="12">The sequence shown here is derived from an EMBL/GenBank/DDBJ whole genome shotgun (WGS) entry which is preliminary data.</text>
</comment>
<evidence type="ECO:0000256" key="7">
    <source>
        <dbReference type="ARBA" id="ARBA00023128"/>
    </source>
</evidence>
<gene>
    <name evidence="12" type="ORF">DBV15_03112</name>
</gene>
<dbReference type="SUPFAM" id="SSF103506">
    <property type="entry name" value="Mitochondrial carrier"/>
    <property type="match status" value="1"/>
</dbReference>
<reference evidence="12 13" key="1">
    <citation type="journal article" date="2019" name="Philos. Trans. R. Soc. Lond., B, Biol. Sci.">
        <title>Ant behaviour and brain gene expression of defending hosts depend on the ecological success of the intruding social parasite.</title>
        <authorList>
            <person name="Kaur R."/>
            <person name="Stoldt M."/>
            <person name="Jongepier E."/>
            <person name="Feldmeyer B."/>
            <person name="Menzel F."/>
            <person name="Bornberg-Bauer E."/>
            <person name="Foitzik S."/>
        </authorList>
    </citation>
    <scope>NUCLEOTIDE SEQUENCE [LARGE SCALE GENOMIC DNA]</scope>
    <source>
        <tissue evidence="12">Whole body</tissue>
    </source>
</reference>
<keyword evidence="7" id="KW-0496">Mitochondrion</keyword>
<evidence type="ECO:0000256" key="11">
    <source>
        <dbReference type="SAM" id="MobiDB-lite"/>
    </source>
</evidence>
<dbReference type="GO" id="GO:0000064">
    <property type="term" value="F:L-ornithine transmembrane transporter activity"/>
    <property type="evidence" value="ECO:0007669"/>
    <property type="project" value="TreeGrafter"/>
</dbReference>
<dbReference type="PANTHER" id="PTHR45624:SF12">
    <property type="entry name" value="MITOCHONDRIAL ORNITHINE TRANSPORTER 1"/>
    <property type="match status" value="1"/>
</dbReference>
<evidence type="ECO:0000256" key="9">
    <source>
        <dbReference type="PROSITE-ProRule" id="PRU00282"/>
    </source>
</evidence>
<comment type="similarity">
    <text evidence="2 10">Belongs to the mitochondrial carrier (TC 2.A.29) family.</text>
</comment>
<dbReference type="InterPro" id="IPR050567">
    <property type="entry name" value="Mitochondrial_Carrier"/>
</dbReference>
<keyword evidence="3 10" id="KW-0813">Transport</keyword>